<dbReference type="EMBL" id="JAAVJL010000001">
    <property type="protein sequence ID" value="NMF58732.1"/>
    <property type="molecule type" value="Genomic_DNA"/>
</dbReference>
<dbReference type="InterPro" id="IPR027417">
    <property type="entry name" value="P-loop_NTPase"/>
</dbReference>
<keyword evidence="2" id="KW-1185">Reference proteome</keyword>
<dbReference type="Gene3D" id="3.40.50.300">
    <property type="entry name" value="P-loop containing nucleotide triphosphate hydrolases"/>
    <property type="match status" value="1"/>
</dbReference>
<dbReference type="Proteomes" id="UP000738376">
    <property type="component" value="Unassembled WGS sequence"/>
</dbReference>
<proteinExistence type="predicted"/>
<evidence type="ECO:0000313" key="1">
    <source>
        <dbReference type="EMBL" id="NMF58732.1"/>
    </source>
</evidence>
<sequence>MIENQLIRIIELIGYGDCLSEQDENLLKQDLLATNNRLQFLDSKDLCALEVGEIDAIIHQRSYLLQLACSEISQVITKQNIQLDHPSDVFTLLWYYWIPLAQKLADQQQKLGRPLIQGLLGGQGTGKTTLGIILNILLKHLGKTFLSISLDDLYKTYADRQKLRERRPDLIWRGPPNTHDVDLGLQVLQQLRDRNPEQLQPIAIPRFDKSLHNGAGDRIDPEISYGADIVLFEGWFVGIRPLPISAFRNFIPPILSESDREFALECNANLYNYLPLWDYLDSLIVLVPEDYQYSLQWRLEAEHKLIASGKTGMSDREITQFVEYFWKALHPELFLPRLLGTHATSDPLLGDPINPINSDHINRAYPTVDLAIEISRSHLPKRIYRP</sequence>
<comment type="caution">
    <text evidence="1">The sequence shown here is derived from an EMBL/GenBank/DDBJ whole genome shotgun (WGS) entry which is preliminary data.</text>
</comment>
<keyword evidence="1" id="KW-0808">Transferase</keyword>
<name>A0ABX1LRG9_9CYAN</name>
<dbReference type="GO" id="GO:0016301">
    <property type="term" value="F:kinase activity"/>
    <property type="evidence" value="ECO:0007669"/>
    <property type="project" value="UniProtKB-KW"/>
</dbReference>
<reference evidence="1 2" key="1">
    <citation type="submission" date="2020-03" db="EMBL/GenBank/DDBJ databases">
        <title>Draft Genome Sequence of 2-Methylisoborneol Producing Pseudanabaena yagii Strain GIHE-NHR1 Isolated from North Han River in South Korea.</title>
        <authorList>
            <person name="Jeong J."/>
        </authorList>
    </citation>
    <scope>NUCLEOTIDE SEQUENCE [LARGE SCALE GENOMIC DNA]</scope>
    <source>
        <strain evidence="1 2">GIHE-NHR1</strain>
    </source>
</reference>
<dbReference type="PANTHER" id="PTHR10285">
    <property type="entry name" value="URIDINE KINASE"/>
    <property type="match status" value="1"/>
</dbReference>
<accession>A0ABX1LRG9</accession>
<organism evidence="1 2">
    <name type="scientific">Pseudanabaena yagii GIHE-NHR1</name>
    <dbReference type="NCBI Taxonomy" id="2722753"/>
    <lineage>
        <taxon>Bacteria</taxon>
        <taxon>Bacillati</taxon>
        <taxon>Cyanobacteriota</taxon>
        <taxon>Cyanophyceae</taxon>
        <taxon>Pseudanabaenales</taxon>
        <taxon>Pseudanabaenaceae</taxon>
        <taxon>Pseudanabaena</taxon>
        <taxon>Pseudanabaena yagii</taxon>
    </lineage>
</organism>
<protein>
    <submittedName>
        <fullName evidence="1">Glycerate kinase</fullName>
    </submittedName>
</protein>
<evidence type="ECO:0000313" key="2">
    <source>
        <dbReference type="Proteomes" id="UP000738376"/>
    </source>
</evidence>
<gene>
    <name evidence="1" type="ORF">HC246_12045</name>
</gene>
<dbReference type="SUPFAM" id="SSF52540">
    <property type="entry name" value="P-loop containing nucleoside triphosphate hydrolases"/>
    <property type="match status" value="1"/>
</dbReference>
<dbReference type="RefSeq" id="WP_169363598.1">
    <property type="nucleotide sequence ID" value="NZ_JAAVJL010000001.1"/>
</dbReference>
<keyword evidence="1" id="KW-0418">Kinase</keyword>